<dbReference type="EMBL" id="VSSR01000035">
    <property type="protein sequence ID" value="TYL82231.1"/>
    <property type="molecule type" value="Genomic_DNA"/>
</dbReference>
<dbReference type="AlphaFoldDB" id="A0A5S4WJ91"/>
<keyword evidence="1" id="KW-0472">Membrane</keyword>
<accession>A0A5S4WJ91</accession>
<evidence type="ECO:0000313" key="2">
    <source>
        <dbReference type="EMBL" id="TYL82231.1"/>
    </source>
</evidence>
<dbReference type="Proteomes" id="UP000324853">
    <property type="component" value="Unassembled WGS sequence"/>
</dbReference>
<organism evidence="2 3">
    <name type="scientific">Bradyrhizobium cytisi</name>
    <dbReference type="NCBI Taxonomy" id="515489"/>
    <lineage>
        <taxon>Bacteria</taxon>
        <taxon>Pseudomonadati</taxon>
        <taxon>Pseudomonadota</taxon>
        <taxon>Alphaproteobacteria</taxon>
        <taxon>Hyphomicrobiales</taxon>
        <taxon>Nitrobacteraceae</taxon>
        <taxon>Bradyrhizobium</taxon>
    </lineage>
</organism>
<proteinExistence type="predicted"/>
<keyword evidence="3" id="KW-1185">Reference proteome</keyword>
<reference evidence="2 3" key="1">
    <citation type="submission" date="2019-08" db="EMBL/GenBank/DDBJ databases">
        <title>Bradyrhizobium hipponensis sp. nov., a rhizobium isolated from a Lupinus angustifolius root nodule in Tunisia.</title>
        <authorList>
            <person name="Off K."/>
            <person name="Rejili M."/>
            <person name="Mars M."/>
            <person name="Brachmann A."/>
            <person name="Marin M."/>
        </authorList>
    </citation>
    <scope>NUCLEOTIDE SEQUENCE [LARGE SCALE GENOMIC DNA]</scope>
    <source>
        <strain evidence="2 3">CTAW11</strain>
    </source>
</reference>
<comment type="caution">
    <text evidence="2">The sequence shown here is derived from an EMBL/GenBank/DDBJ whole genome shotgun (WGS) entry which is preliminary data.</text>
</comment>
<evidence type="ECO:0000256" key="1">
    <source>
        <dbReference type="SAM" id="Phobius"/>
    </source>
</evidence>
<feature type="transmembrane region" description="Helical" evidence="1">
    <location>
        <begin position="20"/>
        <end position="40"/>
    </location>
</feature>
<protein>
    <submittedName>
        <fullName evidence="2">Uncharacterized protein</fullName>
    </submittedName>
</protein>
<gene>
    <name evidence="2" type="ORF">FXB38_21980</name>
</gene>
<name>A0A5S4WJ91_9BRAD</name>
<keyword evidence="1" id="KW-0812">Transmembrane</keyword>
<keyword evidence="1" id="KW-1133">Transmembrane helix</keyword>
<evidence type="ECO:0000313" key="3">
    <source>
        <dbReference type="Proteomes" id="UP000324853"/>
    </source>
</evidence>
<dbReference type="RefSeq" id="WP_148753069.1">
    <property type="nucleotide sequence ID" value="NZ_VSSR01000035.1"/>
</dbReference>
<sequence>MEVILAAIAAACYFYGSYPLAFWLIAVAMFYSLLVLLKSISRPSWYTQQRAKAGLEEGKGFGMLLITKIAILAVLSLGAIRTAELAGYDRGVGNHIASLCPDRTQGLFKSCAAWMWTSQRRP</sequence>
<feature type="transmembrane region" description="Helical" evidence="1">
    <location>
        <begin position="61"/>
        <end position="80"/>
    </location>
</feature>